<gene>
    <name evidence="2" type="ORF">GKE97_23750</name>
</gene>
<sequence>MIRSIKTIMRQDREPYRIPRRVQDVIPIQCVWPDGIFKVGIKFSKTYRFTDINYKVAGQEDKETMFRVYSELLNSLDCAATTKLTICNRRQSQADFEQSVLMPMREDGLDKYRREYNQMLMDKATGANGITQEKYVTITVYKRDIEDARAYFTRIGADLTARFAALGSKCVELDATDRLRILHDFYRAGDEGNFHFDMADMARKGHDFKDYICPDGIEKHSDYLKLGDRYCRVLFLKDYANYIQDEIVTNLTDLDRNMMLSIDILNVPTDEAVREVENRLLGVETNITNWQRRQNQNNNFSAIVPYDMELQRRESKEFLADLTTRDQRMMQAVLTLVITADTKQQLDTDTEKIRSLSGRCQLAVLKYQQIDGLNTVLPIGTRKINAFRTLTTESLAVFMPFKVQEIMDRGGIYFGENAISHNLIMCNKANLLNQSSFRLGVPGSGKSFSVKEEIVFLILNTDDDILIADPEGEYAPLIEAMDGVGSVIRVAAGGKDRLNAMYMVDGYGENNPIVVKSQFIMSLVERIDPKGVGPQHNSIIDRCTGDLYEEAEQNDTVPTLAALREKLMEQPEAEAREIALALELFTTGSLDIFGHDSTVDLDKRVVVFDIHGLGEQLKPIGHLVITDTMLNRVTLNWKKGRRTHVFIDEFHVMFENEFSAAFFNSAWRQFRKRNAYPTAITQNVEYLLDSVQASTMLSNSEFIVMLNQAAGDREKLAHLLNISEEQMSYITNADAGCGLIKYGSALVPFVNRFPHNTELYRLMTTRPGEGCFSGGRA</sequence>
<reference evidence="2 3" key="1">
    <citation type="journal article" date="2019" name="Nat. Med.">
        <title>A library of human gut bacterial isolates paired with longitudinal multiomics data enables mechanistic microbiome research.</title>
        <authorList>
            <person name="Poyet M."/>
            <person name="Groussin M."/>
            <person name="Gibbons S.M."/>
            <person name="Avila-Pacheco J."/>
            <person name="Jiang X."/>
            <person name="Kearney S.M."/>
            <person name="Perrotta A.R."/>
            <person name="Berdy B."/>
            <person name="Zhao S."/>
            <person name="Lieberman T.D."/>
            <person name="Swanson P.K."/>
            <person name="Smith M."/>
            <person name="Roesemann S."/>
            <person name="Alexander J.E."/>
            <person name="Rich S.A."/>
            <person name="Livny J."/>
            <person name="Vlamakis H."/>
            <person name="Clish C."/>
            <person name="Bullock K."/>
            <person name="Deik A."/>
            <person name="Scott J."/>
            <person name="Pierce K.A."/>
            <person name="Xavier R.J."/>
            <person name="Alm E.J."/>
        </authorList>
    </citation>
    <scope>NUCLEOTIDE SEQUENCE [LARGE SCALE GENOMIC DNA]</scope>
    <source>
        <strain evidence="2 3">BIOML-A2</strain>
    </source>
</reference>
<dbReference type="PANTHER" id="PTHR30121">
    <property type="entry name" value="UNCHARACTERIZED PROTEIN YJGR-RELATED"/>
    <property type="match status" value="1"/>
</dbReference>
<dbReference type="NCBIfam" id="NF045971">
    <property type="entry name" value="conju_CD1110"/>
    <property type="match status" value="1"/>
</dbReference>
<dbReference type="AlphaFoldDB" id="A0A6I2RBP2"/>
<dbReference type="InterPro" id="IPR027417">
    <property type="entry name" value="P-loop_NTPase"/>
</dbReference>
<dbReference type="PANTHER" id="PTHR30121:SF6">
    <property type="entry name" value="SLR6007 PROTEIN"/>
    <property type="match status" value="1"/>
</dbReference>
<dbReference type="Proteomes" id="UP000434475">
    <property type="component" value="Unassembled WGS sequence"/>
</dbReference>
<dbReference type="EMBL" id="WKPR01000041">
    <property type="protein sequence ID" value="MSB22480.1"/>
    <property type="molecule type" value="Genomic_DNA"/>
</dbReference>
<dbReference type="InterPro" id="IPR051162">
    <property type="entry name" value="T4SS_component"/>
</dbReference>
<evidence type="ECO:0000259" key="1">
    <source>
        <dbReference type="Pfam" id="PF19044"/>
    </source>
</evidence>
<accession>A0A6I2RBP2</accession>
<evidence type="ECO:0000313" key="3">
    <source>
        <dbReference type="Proteomes" id="UP000434475"/>
    </source>
</evidence>
<comment type="caution">
    <text evidence="2">The sequence shown here is derived from an EMBL/GenBank/DDBJ whole genome shotgun (WGS) entry which is preliminary data.</text>
</comment>
<dbReference type="RefSeq" id="WP_138308707.1">
    <property type="nucleotide sequence ID" value="NZ_JADPCX010000028.1"/>
</dbReference>
<protein>
    <submittedName>
        <fullName evidence="2">TraE family protein</fullName>
    </submittedName>
</protein>
<evidence type="ECO:0000313" key="2">
    <source>
        <dbReference type="EMBL" id="MSB22480.1"/>
    </source>
</evidence>
<dbReference type="Gene3D" id="1.10.8.730">
    <property type="match status" value="1"/>
</dbReference>
<dbReference type="Pfam" id="PF19044">
    <property type="entry name" value="P-loop_TraG"/>
    <property type="match status" value="1"/>
</dbReference>
<dbReference type="SUPFAM" id="SSF52540">
    <property type="entry name" value="P-loop containing nucleoside triphosphate hydrolases"/>
    <property type="match status" value="1"/>
</dbReference>
<organism evidence="2 3">
    <name type="scientific">Flavonifractor plautii</name>
    <name type="common">Fusobacterium plautii</name>
    <dbReference type="NCBI Taxonomy" id="292800"/>
    <lineage>
        <taxon>Bacteria</taxon>
        <taxon>Bacillati</taxon>
        <taxon>Bacillota</taxon>
        <taxon>Clostridia</taxon>
        <taxon>Eubacteriales</taxon>
        <taxon>Oscillospiraceae</taxon>
        <taxon>Flavonifractor</taxon>
    </lineage>
</organism>
<dbReference type="InterPro" id="IPR043964">
    <property type="entry name" value="P-loop_TraG"/>
</dbReference>
<feature type="domain" description="TraG P-loop" evidence="1">
    <location>
        <begin position="600"/>
        <end position="730"/>
    </location>
</feature>
<proteinExistence type="predicted"/>
<name>A0A6I2RBP2_FLAPL</name>
<dbReference type="Gene3D" id="3.40.50.300">
    <property type="entry name" value="P-loop containing nucleotide triphosphate hydrolases"/>
    <property type="match status" value="1"/>
</dbReference>